<name>A0A2G5BAF6_COERN</name>
<dbReference type="AlphaFoldDB" id="A0A2G5BAF6"/>
<dbReference type="InterPro" id="IPR023213">
    <property type="entry name" value="CAT-like_dom_sf"/>
</dbReference>
<dbReference type="Gene3D" id="3.30.559.10">
    <property type="entry name" value="Chloramphenicol acetyltransferase-like domain"/>
    <property type="match status" value="1"/>
</dbReference>
<evidence type="ECO:0000313" key="2">
    <source>
        <dbReference type="EMBL" id="PIA16003.1"/>
    </source>
</evidence>
<organism evidence="1 3">
    <name type="scientific">Coemansia reversa (strain ATCC 12441 / NRRL 1564)</name>
    <dbReference type="NCBI Taxonomy" id="763665"/>
    <lineage>
        <taxon>Eukaryota</taxon>
        <taxon>Fungi</taxon>
        <taxon>Fungi incertae sedis</taxon>
        <taxon>Zoopagomycota</taxon>
        <taxon>Kickxellomycotina</taxon>
        <taxon>Kickxellomycetes</taxon>
        <taxon>Kickxellales</taxon>
        <taxon>Kickxellaceae</taxon>
        <taxon>Coemansia</taxon>
    </lineage>
</organism>
<dbReference type="EMBL" id="KZ303503">
    <property type="protein sequence ID" value="PIA15998.1"/>
    <property type="molecule type" value="Genomic_DNA"/>
</dbReference>
<sequence length="132" mass="15093">MSKSQILRQTVTETAMHIRRHIGMVTPRFVRHMMNFMASETSMQHLIAMFQPDKAFFSASIVSGFPMFGMSNFGFGRPAHIDIPAYLTPGFSIWLPTHKAEQPIHVNLALTYDIVALIEKDTEFRQFVDIMS</sequence>
<dbReference type="Proteomes" id="UP000242474">
    <property type="component" value="Unassembled WGS sequence"/>
</dbReference>
<evidence type="ECO:0000313" key="1">
    <source>
        <dbReference type="EMBL" id="PIA15998.1"/>
    </source>
</evidence>
<dbReference type="EMBL" id="KZ303503">
    <property type="protein sequence ID" value="PIA16003.1"/>
    <property type="molecule type" value="Genomic_DNA"/>
</dbReference>
<keyword evidence="3" id="KW-1185">Reference proteome</keyword>
<accession>A0A2G5BAF6</accession>
<protein>
    <submittedName>
        <fullName evidence="1">Uncharacterized protein</fullName>
    </submittedName>
</protein>
<evidence type="ECO:0000313" key="3">
    <source>
        <dbReference type="Proteomes" id="UP000242474"/>
    </source>
</evidence>
<gene>
    <name evidence="1" type="ORF">COEREDRAFT_87485</name>
    <name evidence="2" type="ORF">COEREDRAFT_87488</name>
</gene>
<proteinExistence type="predicted"/>
<reference evidence="1 3" key="1">
    <citation type="journal article" date="2015" name="Genome Biol. Evol.">
        <title>Phylogenomic analyses indicate that early fungi evolved digesting cell walls of algal ancestors of land plants.</title>
        <authorList>
            <person name="Chang Y."/>
            <person name="Wang S."/>
            <person name="Sekimoto S."/>
            <person name="Aerts A.L."/>
            <person name="Choi C."/>
            <person name="Clum A."/>
            <person name="LaButti K.M."/>
            <person name="Lindquist E.A."/>
            <person name="Yee Ngan C."/>
            <person name="Ohm R.A."/>
            <person name="Salamov A.A."/>
            <person name="Grigoriev I.V."/>
            <person name="Spatafora J.W."/>
            <person name="Berbee M.L."/>
        </authorList>
    </citation>
    <scope>NUCLEOTIDE SEQUENCE [LARGE SCALE GENOMIC DNA]</scope>
    <source>
        <strain evidence="1 3">NRRL 1564</strain>
    </source>
</reference>
<dbReference type="OrthoDB" id="671439at2759"/>